<name>A0ACA8R1T7_METAZ</name>
<gene>
    <name evidence="1" type="ORF">MarbSA_05660</name>
</gene>
<reference evidence="1" key="1">
    <citation type="submission" date="2019-06" db="EMBL/GenBank/DDBJ databases">
        <title>Complete genome sequence of Methanobrevibacter arboriphilus strain SA.</title>
        <authorList>
            <person name="Asakawa S."/>
        </authorList>
    </citation>
    <scope>NUCLEOTIDE SEQUENCE</scope>
    <source>
        <strain evidence="1">SA</strain>
    </source>
</reference>
<organism evidence="1 2">
    <name type="scientific">Methanobrevibacter arboriphilus</name>
    <dbReference type="NCBI Taxonomy" id="39441"/>
    <lineage>
        <taxon>Archaea</taxon>
        <taxon>Methanobacteriati</taxon>
        <taxon>Methanobacteriota</taxon>
        <taxon>Methanomada group</taxon>
        <taxon>Methanobacteria</taxon>
        <taxon>Methanobacteriales</taxon>
        <taxon>Methanobacteriaceae</taxon>
        <taxon>Methanobrevibacter</taxon>
    </lineage>
</organism>
<sequence length="88" mass="10739">MAVCKFCGSEFDKKHNRQMYCNEYCSKEGEKENRRKRRSKYYHRYKNVMHEETKYGLGSGFLSMHRHEEDIKELIAVENEMRRLKIKA</sequence>
<accession>A0ACA8R1T7</accession>
<evidence type="ECO:0000313" key="1">
    <source>
        <dbReference type="EMBL" id="BBL61526.1"/>
    </source>
</evidence>
<dbReference type="Proteomes" id="UP000825015">
    <property type="component" value="Chromosome"/>
</dbReference>
<proteinExistence type="predicted"/>
<dbReference type="EMBL" id="AP019779">
    <property type="protein sequence ID" value="BBL61526.1"/>
    <property type="molecule type" value="Genomic_DNA"/>
</dbReference>
<evidence type="ECO:0000313" key="2">
    <source>
        <dbReference type="Proteomes" id="UP000825015"/>
    </source>
</evidence>
<keyword evidence="2" id="KW-1185">Reference proteome</keyword>
<protein>
    <submittedName>
        <fullName evidence="1">Uncharacterized protein</fullName>
    </submittedName>
</protein>